<protein>
    <submittedName>
        <fullName evidence="1">Uncharacterized protein</fullName>
    </submittedName>
</protein>
<dbReference type="EMBL" id="JANSLM010000027">
    <property type="protein sequence ID" value="MDT8843616.1"/>
    <property type="molecule type" value="Genomic_DNA"/>
</dbReference>
<proteinExistence type="predicted"/>
<sequence>MKQLRKVPFDFYYRYVCDTPDGEKEHKHKIVDWEAGALFWKCRESYGIDWEKPFVSGGVKALKDGVARLSKALNNKEIVWPPSWG</sequence>
<name>A0AAP5QG76_9BURK</name>
<accession>A0AAP5QG76</accession>
<comment type="caution">
    <text evidence="1">The sequence shown here is derived from an EMBL/GenBank/DDBJ whole genome shotgun (WGS) entry which is preliminary data.</text>
</comment>
<dbReference type="RefSeq" id="WP_315697628.1">
    <property type="nucleotide sequence ID" value="NZ_JANSLM010000027.1"/>
</dbReference>
<evidence type="ECO:0000313" key="2">
    <source>
        <dbReference type="Proteomes" id="UP001246473"/>
    </source>
</evidence>
<dbReference type="Proteomes" id="UP001246473">
    <property type="component" value="Unassembled WGS sequence"/>
</dbReference>
<evidence type="ECO:0000313" key="1">
    <source>
        <dbReference type="EMBL" id="MDT8843616.1"/>
    </source>
</evidence>
<reference evidence="1" key="1">
    <citation type="submission" date="2022-08" db="EMBL/GenBank/DDBJ databases">
        <authorList>
            <person name="Kim S.-J."/>
        </authorList>
    </citation>
    <scope>NUCLEOTIDE SEQUENCE</scope>
    <source>
        <strain evidence="1">KJ</strain>
    </source>
</reference>
<dbReference type="AlphaFoldDB" id="A0AAP5QG76"/>
<organism evidence="1 2">
    <name type="scientific">Paraburkholderia fungorum</name>
    <dbReference type="NCBI Taxonomy" id="134537"/>
    <lineage>
        <taxon>Bacteria</taxon>
        <taxon>Pseudomonadati</taxon>
        <taxon>Pseudomonadota</taxon>
        <taxon>Betaproteobacteria</taxon>
        <taxon>Burkholderiales</taxon>
        <taxon>Burkholderiaceae</taxon>
        <taxon>Paraburkholderia</taxon>
    </lineage>
</organism>
<gene>
    <name evidence="1" type="ORF">ParKJ_40125</name>
</gene>